<dbReference type="InterPro" id="IPR025072">
    <property type="entry name" value="Fur_reg_FbpA"/>
</dbReference>
<evidence type="ECO:0000313" key="2">
    <source>
        <dbReference type="Proteomes" id="UP000252118"/>
    </source>
</evidence>
<name>A0A366EI43_9BACI</name>
<reference evidence="1 2" key="1">
    <citation type="submission" date="2018-06" db="EMBL/GenBank/DDBJ databases">
        <title>Freshwater and sediment microbial communities from various areas in North America, analyzing microbe dynamics in response to fracking.</title>
        <authorList>
            <person name="Lamendella R."/>
        </authorList>
    </citation>
    <scope>NUCLEOTIDE SEQUENCE [LARGE SCALE GENOMIC DNA]</scope>
    <source>
        <strain evidence="1 2">97B</strain>
    </source>
</reference>
<dbReference type="OrthoDB" id="2971629at2"/>
<dbReference type="Proteomes" id="UP000252118">
    <property type="component" value="Unassembled WGS sequence"/>
</dbReference>
<accession>A0A366EI43</accession>
<dbReference type="RefSeq" id="WP_113970854.1">
    <property type="nucleotide sequence ID" value="NZ_QNRJ01000018.1"/>
</dbReference>
<proteinExistence type="predicted"/>
<organism evidence="1 2">
    <name type="scientific">Rossellomorea aquimaris</name>
    <dbReference type="NCBI Taxonomy" id="189382"/>
    <lineage>
        <taxon>Bacteria</taxon>
        <taxon>Bacillati</taxon>
        <taxon>Bacillota</taxon>
        <taxon>Bacilli</taxon>
        <taxon>Bacillales</taxon>
        <taxon>Bacillaceae</taxon>
        <taxon>Rossellomorea</taxon>
    </lineage>
</organism>
<protein>
    <submittedName>
        <fullName evidence="1">Fur-regulated basic protein A</fullName>
    </submittedName>
</protein>
<sequence length="50" mass="6064">MPFLREAVERERQQFIRRLVEAGVYKPCDEGLKKLTLSELVYVFKKHRKK</sequence>
<dbReference type="EMBL" id="QNRJ01000018">
    <property type="protein sequence ID" value="RBP02091.1"/>
    <property type="molecule type" value="Genomic_DNA"/>
</dbReference>
<gene>
    <name evidence="1" type="ORF">DET59_11863</name>
</gene>
<comment type="caution">
    <text evidence="1">The sequence shown here is derived from an EMBL/GenBank/DDBJ whole genome shotgun (WGS) entry which is preliminary data.</text>
</comment>
<dbReference type="AlphaFoldDB" id="A0A366EI43"/>
<evidence type="ECO:0000313" key="1">
    <source>
        <dbReference type="EMBL" id="RBP02091.1"/>
    </source>
</evidence>
<dbReference type="Pfam" id="PF13076">
    <property type="entry name" value="Fur_reg_FbpA"/>
    <property type="match status" value="1"/>
</dbReference>